<feature type="transmembrane region" description="Helical" evidence="1">
    <location>
        <begin position="48"/>
        <end position="67"/>
    </location>
</feature>
<dbReference type="AlphaFoldDB" id="A0A918LBQ2"/>
<proteinExistence type="predicted"/>
<dbReference type="EMBL" id="BMRB01000002">
    <property type="protein sequence ID" value="GGS27829.1"/>
    <property type="molecule type" value="Genomic_DNA"/>
</dbReference>
<keyword evidence="1" id="KW-0472">Membrane</keyword>
<gene>
    <name evidence="2" type="ORF">GCM10010171_20780</name>
</gene>
<keyword evidence="1" id="KW-1133">Transmembrane helix</keyword>
<feature type="transmembrane region" description="Helical" evidence="1">
    <location>
        <begin position="104"/>
        <end position="122"/>
    </location>
</feature>
<dbReference type="RefSeq" id="WP_189210226.1">
    <property type="nucleotide sequence ID" value="NZ_BMRB01000002.1"/>
</dbReference>
<name>A0A918LBQ2_9PSEU</name>
<feature type="transmembrane region" description="Helical" evidence="1">
    <location>
        <begin position="7"/>
        <end position="28"/>
    </location>
</feature>
<evidence type="ECO:0000313" key="2">
    <source>
        <dbReference type="EMBL" id="GGS27829.1"/>
    </source>
</evidence>
<evidence type="ECO:0000313" key="3">
    <source>
        <dbReference type="Proteomes" id="UP000660680"/>
    </source>
</evidence>
<reference evidence="2" key="2">
    <citation type="submission" date="2020-09" db="EMBL/GenBank/DDBJ databases">
        <authorList>
            <person name="Sun Q."/>
            <person name="Ohkuma M."/>
        </authorList>
    </citation>
    <scope>NUCLEOTIDE SEQUENCE</scope>
    <source>
        <strain evidence="2">JCM 3276</strain>
    </source>
</reference>
<accession>A0A918LBQ2</accession>
<comment type="caution">
    <text evidence="2">The sequence shown here is derived from an EMBL/GenBank/DDBJ whole genome shotgun (WGS) entry which is preliminary data.</text>
</comment>
<sequence>MARGQRVHPFVAAAVVLLALTALVAGWWAWLDPAGFARFTNWPNHAHFLHDAGVFQIGIGLTMLLALWWRDGVAVVLTGFVFTNTFHAYNHAMDLDHGGHAYDAWALLAVSVVGGVALAVRVRRRERA</sequence>
<keyword evidence="1" id="KW-0812">Transmembrane</keyword>
<organism evidence="2 3">
    <name type="scientific">Actinokineospora fastidiosa</name>
    <dbReference type="NCBI Taxonomy" id="1816"/>
    <lineage>
        <taxon>Bacteria</taxon>
        <taxon>Bacillati</taxon>
        <taxon>Actinomycetota</taxon>
        <taxon>Actinomycetes</taxon>
        <taxon>Pseudonocardiales</taxon>
        <taxon>Pseudonocardiaceae</taxon>
        <taxon>Actinokineospora</taxon>
    </lineage>
</organism>
<protein>
    <submittedName>
        <fullName evidence="2">Uncharacterized protein</fullName>
    </submittedName>
</protein>
<feature type="transmembrane region" description="Helical" evidence="1">
    <location>
        <begin position="74"/>
        <end position="92"/>
    </location>
</feature>
<dbReference type="Proteomes" id="UP000660680">
    <property type="component" value="Unassembled WGS sequence"/>
</dbReference>
<evidence type="ECO:0000256" key="1">
    <source>
        <dbReference type="SAM" id="Phobius"/>
    </source>
</evidence>
<keyword evidence="3" id="KW-1185">Reference proteome</keyword>
<reference evidence="2" key="1">
    <citation type="journal article" date="2014" name="Int. J. Syst. Evol. Microbiol.">
        <title>Complete genome sequence of Corynebacterium casei LMG S-19264T (=DSM 44701T), isolated from a smear-ripened cheese.</title>
        <authorList>
            <consortium name="US DOE Joint Genome Institute (JGI-PGF)"/>
            <person name="Walter F."/>
            <person name="Albersmeier A."/>
            <person name="Kalinowski J."/>
            <person name="Ruckert C."/>
        </authorList>
    </citation>
    <scope>NUCLEOTIDE SEQUENCE</scope>
    <source>
        <strain evidence="2">JCM 3276</strain>
    </source>
</reference>